<feature type="domain" description="CBS" evidence="9">
    <location>
        <begin position="301"/>
        <end position="357"/>
    </location>
</feature>
<dbReference type="PROSITE" id="PS51371">
    <property type="entry name" value="CBS"/>
    <property type="match status" value="2"/>
</dbReference>
<dbReference type="STRING" id="335543.Sfum_0006"/>
<feature type="domain" description="SIS" evidence="10">
    <location>
        <begin position="58"/>
        <end position="208"/>
    </location>
</feature>
<dbReference type="PANTHER" id="PTHR42745:SF1">
    <property type="entry name" value="ARABINOSE 5-PHOSPHATE ISOMERASE KDSD"/>
    <property type="match status" value="1"/>
</dbReference>
<dbReference type="GO" id="GO:0097367">
    <property type="term" value="F:carbohydrate derivative binding"/>
    <property type="evidence" value="ECO:0007669"/>
    <property type="project" value="InterPro"/>
</dbReference>
<evidence type="ECO:0000256" key="6">
    <source>
        <dbReference type="PIRSR" id="PIRSR004692-3"/>
    </source>
</evidence>
<keyword evidence="12" id="KW-1185">Reference proteome</keyword>
<accession>A0LE58</accession>
<name>A0LE58_SYNFM</name>
<evidence type="ECO:0000256" key="1">
    <source>
        <dbReference type="ARBA" id="ARBA00008165"/>
    </source>
</evidence>
<dbReference type="FunCoup" id="A0LE58">
    <property type="interactions" value="182"/>
</dbReference>
<feature type="site" description="Catalytically relevant" evidence="6">
    <location>
        <position position="217"/>
    </location>
</feature>
<evidence type="ECO:0000256" key="2">
    <source>
        <dbReference type="ARBA" id="ARBA00022737"/>
    </source>
</evidence>
<dbReference type="KEGG" id="sfu:Sfum_0006"/>
<dbReference type="SMART" id="SM00116">
    <property type="entry name" value="CBS"/>
    <property type="match status" value="2"/>
</dbReference>
<evidence type="ECO:0000256" key="5">
    <source>
        <dbReference type="PIRSR" id="PIRSR004692-2"/>
    </source>
</evidence>
<proteinExistence type="inferred from homology"/>
<dbReference type="FunFam" id="3.40.50.10490:FF:000011">
    <property type="entry name" value="Arabinose 5-phosphate isomerase"/>
    <property type="match status" value="1"/>
</dbReference>
<keyword evidence="5" id="KW-0862">Zinc</keyword>
<evidence type="ECO:0000313" key="11">
    <source>
        <dbReference type="EMBL" id="ABK15710.1"/>
    </source>
</evidence>
<gene>
    <name evidence="11" type="ordered locus">Sfum_0006</name>
</gene>
<dbReference type="InterPro" id="IPR035474">
    <property type="entry name" value="SIS_Kpsf"/>
</dbReference>
<dbReference type="Pfam" id="PF01380">
    <property type="entry name" value="SIS"/>
    <property type="match status" value="1"/>
</dbReference>
<evidence type="ECO:0000256" key="4">
    <source>
        <dbReference type="PIRNR" id="PIRNR004692"/>
    </source>
</evidence>
<dbReference type="PROSITE" id="PS51464">
    <property type="entry name" value="SIS"/>
    <property type="match status" value="1"/>
</dbReference>
<evidence type="ECO:0000256" key="3">
    <source>
        <dbReference type="ARBA" id="ARBA00023122"/>
    </source>
</evidence>
<dbReference type="EMBL" id="CP000478">
    <property type="protein sequence ID" value="ABK15710.1"/>
    <property type="molecule type" value="Genomic_DNA"/>
</dbReference>
<feature type="binding site" evidence="5">
    <location>
        <position position="106"/>
    </location>
    <ligand>
        <name>Zn(2+)</name>
        <dbReference type="ChEBI" id="CHEBI:29105"/>
    </ligand>
</feature>
<dbReference type="PIRSF" id="PIRSF004692">
    <property type="entry name" value="KdsD_KpsF"/>
    <property type="match status" value="1"/>
</dbReference>
<dbReference type="InterPro" id="IPR046342">
    <property type="entry name" value="CBS_dom_sf"/>
</dbReference>
<evidence type="ECO:0000259" key="9">
    <source>
        <dbReference type="PROSITE" id="PS51371"/>
    </source>
</evidence>
<dbReference type="InterPro" id="IPR046348">
    <property type="entry name" value="SIS_dom_sf"/>
</dbReference>
<dbReference type="EC" id="5.3.1.13" evidence="11"/>
<keyword evidence="3 7" id="KW-0129">CBS domain</keyword>
<dbReference type="InterPro" id="IPR004800">
    <property type="entry name" value="KdsD/KpsF-type"/>
</dbReference>
<dbReference type="eggNOG" id="COG0794">
    <property type="taxonomic scope" value="Bacteria"/>
</dbReference>
<sequence length="357" mass="38407">MTKSAHRAGGPQEEPSAVPLLRKGSTEHPAASTKGILEIAADVLRIESEGILHLLDHISESFARAVLWIYEAGGRIIVTGIGKSGIVGRKIVATLSSTGTPALFIHPVEAMHGDLGMVRAGDIVLALSNSGETDELNIILPSLKNIGTRIIAFTGDTSSTLAQYSDLTVYTGVPREACPMGLVPTASTTAMLAMGDALAVALLRLRNFQERDFHRFHPGGHLGERLQVPLRDVMLKGDEIPAVPAATPVPAALAEMSRKGLGATLILDEDKRLQGIFTDGDLRRTLNSCSNFTEKRISEVMTPGPRTISSHRSVADALELMERHLITVLPVVDENRNVEGILHLHDLLGKGRIRFSR</sequence>
<dbReference type="eggNOG" id="COG0517">
    <property type="taxonomic scope" value="Bacteria"/>
</dbReference>
<dbReference type="GO" id="GO:1901135">
    <property type="term" value="P:carbohydrate derivative metabolic process"/>
    <property type="evidence" value="ECO:0007669"/>
    <property type="project" value="InterPro"/>
</dbReference>
<dbReference type="SUPFAM" id="SSF53697">
    <property type="entry name" value="SIS domain"/>
    <property type="match status" value="1"/>
</dbReference>
<dbReference type="InterPro" id="IPR050986">
    <property type="entry name" value="GutQ/KpsF_isomerases"/>
</dbReference>
<dbReference type="Gene3D" id="3.10.580.10">
    <property type="entry name" value="CBS-domain"/>
    <property type="match status" value="1"/>
</dbReference>
<feature type="site" description="Catalytically relevant" evidence="6">
    <location>
        <position position="83"/>
    </location>
</feature>
<dbReference type="InterPro" id="IPR001347">
    <property type="entry name" value="SIS_dom"/>
</dbReference>
<comment type="similarity">
    <text evidence="1 4">Belongs to the SIS family. GutQ/KpsF subfamily.</text>
</comment>
<reference evidence="11 12" key="1">
    <citation type="submission" date="2006-10" db="EMBL/GenBank/DDBJ databases">
        <title>Complete sequence of Syntrophobacter fumaroxidans MPOB.</title>
        <authorList>
            <consortium name="US DOE Joint Genome Institute"/>
            <person name="Copeland A."/>
            <person name="Lucas S."/>
            <person name="Lapidus A."/>
            <person name="Barry K."/>
            <person name="Detter J.C."/>
            <person name="Glavina del Rio T."/>
            <person name="Hammon N."/>
            <person name="Israni S."/>
            <person name="Pitluck S."/>
            <person name="Goltsman E.G."/>
            <person name="Martinez M."/>
            <person name="Schmutz J."/>
            <person name="Larimer F."/>
            <person name="Land M."/>
            <person name="Hauser L."/>
            <person name="Kyrpides N."/>
            <person name="Kim E."/>
            <person name="Boone D.R."/>
            <person name="Brockman F."/>
            <person name="Culley D."/>
            <person name="Ferry J."/>
            <person name="Gunsalus R."/>
            <person name="McInerney M.J."/>
            <person name="Morrison M."/>
            <person name="Plugge C."/>
            <person name="Rohlin L."/>
            <person name="Scholten J."/>
            <person name="Sieber J."/>
            <person name="Stams A.J.M."/>
            <person name="Worm P."/>
            <person name="Henstra A.M."/>
            <person name="Richardson P."/>
        </authorList>
    </citation>
    <scope>NUCLEOTIDE SEQUENCE [LARGE SCALE GENOMIC DNA]</scope>
    <source>
        <strain evidence="12">DSM 10017 / MPOB</strain>
    </source>
</reference>
<evidence type="ECO:0000256" key="8">
    <source>
        <dbReference type="SAM" id="MobiDB-lite"/>
    </source>
</evidence>
<dbReference type="HOGENOM" id="CLU_040681_13_1_7"/>
<feature type="site" description="Catalytically relevant" evidence="6">
    <location>
        <position position="176"/>
    </location>
</feature>
<dbReference type="RefSeq" id="WP_011696883.1">
    <property type="nucleotide sequence ID" value="NC_008554.1"/>
</dbReference>
<organism evidence="11 12">
    <name type="scientific">Syntrophobacter fumaroxidans (strain DSM 10017 / MPOB)</name>
    <dbReference type="NCBI Taxonomy" id="335543"/>
    <lineage>
        <taxon>Bacteria</taxon>
        <taxon>Pseudomonadati</taxon>
        <taxon>Thermodesulfobacteriota</taxon>
        <taxon>Syntrophobacteria</taxon>
        <taxon>Syntrophobacterales</taxon>
        <taxon>Syntrophobacteraceae</taxon>
        <taxon>Syntrophobacter</taxon>
    </lineage>
</organism>
<dbReference type="GO" id="GO:0046872">
    <property type="term" value="F:metal ion binding"/>
    <property type="evidence" value="ECO:0007669"/>
    <property type="project" value="UniProtKB-KW"/>
</dbReference>
<dbReference type="Proteomes" id="UP000001784">
    <property type="component" value="Chromosome"/>
</dbReference>
<dbReference type="InParanoid" id="A0LE58"/>
<dbReference type="CDD" id="cd04604">
    <property type="entry name" value="CBS_pair_SIS_assoc"/>
    <property type="match status" value="1"/>
</dbReference>
<feature type="domain" description="CBS" evidence="9">
    <location>
        <begin position="234"/>
        <end position="294"/>
    </location>
</feature>
<keyword evidence="5" id="KW-0479">Metal-binding</keyword>
<dbReference type="GO" id="GO:0005975">
    <property type="term" value="P:carbohydrate metabolic process"/>
    <property type="evidence" value="ECO:0007669"/>
    <property type="project" value="InterPro"/>
</dbReference>
<dbReference type="CDD" id="cd05014">
    <property type="entry name" value="SIS_Kpsf"/>
    <property type="match status" value="1"/>
</dbReference>
<evidence type="ECO:0000259" key="10">
    <source>
        <dbReference type="PROSITE" id="PS51464"/>
    </source>
</evidence>
<keyword evidence="2" id="KW-0677">Repeat</keyword>
<keyword evidence="11" id="KW-0413">Isomerase</keyword>
<dbReference type="GO" id="GO:0019146">
    <property type="term" value="F:arabinose-5-phosphate isomerase activity"/>
    <property type="evidence" value="ECO:0007669"/>
    <property type="project" value="UniProtKB-EC"/>
</dbReference>
<dbReference type="NCBIfam" id="TIGR00393">
    <property type="entry name" value="kpsF"/>
    <property type="match status" value="1"/>
</dbReference>
<dbReference type="PANTHER" id="PTHR42745">
    <property type="match status" value="1"/>
</dbReference>
<dbReference type="Pfam" id="PF00571">
    <property type="entry name" value="CBS"/>
    <property type="match status" value="2"/>
</dbReference>
<protein>
    <submittedName>
        <fullName evidence="11">KpsF/GutQ family protein</fullName>
        <ecNumber evidence="11">5.3.1.13</ecNumber>
    </submittedName>
</protein>
<feature type="site" description="Catalytically relevant" evidence="6">
    <location>
        <position position="135"/>
    </location>
</feature>
<dbReference type="InterPro" id="IPR000644">
    <property type="entry name" value="CBS_dom"/>
</dbReference>
<dbReference type="Gene3D" id="3.40.50.10490">
    <property type="entry name" value="Glucose-6-phosphate isomerase like protein, domain 1"/>
    <property type="match status" value="1"/>
</dbReference>
<feature type="region of interest" description="Disordered" evidence="8">
    <location>
        <begin position="1"/>
        <end position="29"/>
    </location>
</feature>
<evidence type="ECO:0000313" key="12">
    <source>
        <dbReference type="Proteomes" id="UP000001784"/>
    </source>
</evidence>
<dbReference type="AlphaFoldDB" id="A0LE58"/>
<evidence type="ECO:0000256" key="7">
    <source>
        <dbReference type="PROSITE-ProRule" id="PRU00703"/>
    </source>
</evidence>